<evidence type="ECO:0000256" key="1">
    <source>
        <dbReference type="ARBA" id="ARBA00001974"/>
    </source>
</evidence>
<comment type="caution">
    <text evidence="7">The sequence shown here is derived from an EMBL/GenBank/DDBJ whole genome shotgun (WGS) entry which is preliminary data.</text>
</comment>
<dbReference type="PRINTS" id="PR00368">
    <property type="entry name" value="FADPNR"/>
</dbReference>
<evidence type="ECO:0000256" key="2">
    <source>
        <dbReference type="ARBA" id="ARBA00022630"/>
    </source>
</evidence>
<dbReference type="PRINTS" id="PR00411">
    <property type="entry name" value="PNDRDTASEI"/>
</dbReference>
<evidence type="ECO:0000256" key="4">
    <source>
        <dbReference type="ARBA" id="ARBA00023002"/>
    </source>
</evidence>
<feature type="region of interest" description="Disordered" evidence="5">
    <location>
        <begin position="391"/>
        <end position="432"/>
    </location>
</feature>
<dbReference type="InterPro" id="IPR023753">
    <property type="entry name" value="FAD/NAD-binding_dom"/>
</dbReference>
<dbReference type="Proteomes" id="UP001521150">
    <property type="component" value="Unassembled WGS sequence"/>
</dbReference>
<dbReference type="PANTHER" id="PTHR43557">
    <property type="entry name" value="APOPTOSIS-INDUCING FACTOR 1"/>
    <property type="match status" value="1"/>
</dbReference>
<keyword evidence="4" id="KW-0560">Oxidoreductase</keyword>
<dbReference type="RefSeq" id="WP_233727985.1">
    <property type="nucleotide sequence ID" value="NZ_JAJVCN010000002.1"/>
</dbReference>
<dbReference type="InterPro" id="IPR016156">
    <property type="entry name" value="FAD/NAD-linked_Rdtase_dimer_sf"/>
</dbReference>
<keyword evidence="2" id="KW-0285">Flavoprotein</keyword>
<dbReference type="Pfam" id="PF07992">
    <property type="entry name" value="Pyr_redox_2"/>
    <property type="match status" value="1"/>
</dbReference>
<protein>
    <submittedName>
        <fullName evidence="7">FAD-dependent oxidoreductase</fullName>
    </submittedName>
</protein>
<feature type="region of interest" description="Disordered" evidence="5">
    <location>
        <begin position="465"/>
        <end position="816"/>
    </location>
</feature>
<accession>A0ABS8ZHH9</accession>
<reference evidence="7 8" key="1">
    <citation type="submission" date="2021-12" db="EMBL/GenBank/DDBJ databases">
        <title>Genome sequence of Kibdelosporangium philippinense ATCC 49844.</title>
        <authorList>
            <person name="Fedorov E.A."/>
            <person name="Omeragic M."/>
            <person name="Shalygina K.F."/>
            <person name="Maclea K.S."/>
        </authorList>
    </citation>
    <scope>NUCLEOTIDE SEQUENCE [LARGE SCALE GENOMIC DNA]</scope>
    <source>
        <strain evidence="7 8">ATCC 49844</strain>
    </source>
</reference>
<feature type="domain" description="FAD/NAD(P)-binding" evidence="6">
    <location>
        <begin position="6"/>
        <end position="302"/>
    </location>
</feature>
<dbReference type="Gene3D" id="3.50.50.60">
    <property type="entry name" value="FAD/NAD(P)-binding domain"/>
    <property type="match status" value="2"/>
</dbReference>
<dbReference type="InterPro" id="IPR050446">
    <property type="entry name" value="FAD-oxidoreductase/Apoptosis"/>
</dbReference>
<dbReference type="SUPFAM" id="SSF55424">
    <property type="entry name" value="FAD/NAD-linked reductases, dimerisation (C-terminal) domain"/>
    <property type="match status" value="1"/>
</dbReference>
<sequence length="816" mass="88120">MTDFERIVIVGAGVAGLRAAERLRELDYDGELVIIGDEARWPYHRPLVSKDLLAGSDRPADLTLQRHIDTGARWRLGTRAERLETQRKVVHLPGGEEIKYDGLIIATGVEPRHLKGVPRHSPRVHTLRTVDEALAVKKVISRSDLPIVVLGTGYIGCDVAASARKMGRDVVMVGRSRFPLRNLGNDVAAAVDKLHRKHRVRMAMGTDIRNWICADDSVAMHTTDGQLLVAGAVIMAVGAIPAVEWMRGSGLILEDGVLCESTLFAAGAQDVVVAGDCGRWPNLRIDDTPRRVEHWINAVEMGRHAAENLLLGREKATPFMPIPRVWSGQYGVRLQISGVPSLGKDTVHLADGAPGTPGITGYVRNGKLVGVCGWDAPRAMIKWTEKLHEEMPLPTETKGRRPVVPKPSKAPVTEPVAAQSAERPPAPPARQNTLAEMPTQVPAMAAVTPARVGPSMSVPAMQPVARPPAPVGPPPGTGRNMQPVPPPVNRPQMSRPMPAMPRAAMSSGQMPQPSVRGMTPVERPSMRGMSAEPPSMRAMPPVEPPSRRGLPPVEPPSMRGMPPVEPPSMRGMPSVPPPSMRGMTPVEPPSMRGLPPVEPPSMRGMPPVEPPSMRGMPPVEPPSMRAMAPVEQPSGRHAKPEMPRFGQDGGPMTEQIPPVRSEPLLPPTTAIPNLSAPNLSLSNLSIPNIDVPDTPAGAMRPAPPPSRQRRAGRPERAERKPLPPVPPMPANQHPSFPNMQPVQRPVDPMMEHPSFPAMRPVQRPPMPLMEHPSFPAMQPVARPGMEHPSFPSMQPVARPGAEDSRFPAGEAVRGFG</sequence>
<evidence type="ECO:0000256" key="3">
    <source>
        <dbReference type="ARBA" id="ARBA00022827"/>
    </source>
</evidence>
<dbReference type="EMBL" id="JAJVCN010000002">
    <property type="protein sequence ID" value="MCE7006523.1"/>
    <property type="molecule type" value="Genomic_DNA"/>
</dbReference>
<evidence type="ECO:0000313" key="8">
    <source>
        <dbReference type="Proteomes" id="UP001521150"/>
    </source>
</evidence>
<evidence type="ECO:0000256" key="5">
    <source>
        <dbReference type="SAM" id="MobiDB-lite"/>
    </source>
</evidence>
<dbReference type="PANTHER" id="PTHR43557:SF2">
    <property type="entry name" value="RIESKE DOMAIN-CONTAINING PROTEIN-RELATED"/>
    <property type="match status" value="1"/>
</dbReference>
<evidence type="ECO:0000313" key="7">
    <source>
        <dbReference type="EMBL" id="MCE7006523.1"/>
    </source>
</evidence>
<name>A0ABS8ZHH9_9PSEU</name>
<feature type="compositionally biased region" description="Basic and acidic residues" evidence="5">
    <location>
        <begin position="712"/>
        <end position="721"/>
    </location>
</feature>
<comment type="cofactor">
    <cofactor evidence="1">
        <name>FAD</name>
        <dbReference type="ChEBI" id="CHEBI:57692"/>
    </cofactor>
</comment>
<keyword evidence="3" id="KW-0274">FAD</keyword>
<gene>
    <name evidence="7" type="ORF">LWC34_27375</name>
</gene>
<evidence type="ECO:0000259" key="6">
    <source>
        <dbReference type="Pfam" id="PF07992"/>
    </source>
</evidence>
<feature type="compositionally biased region" description="Low complexity" evidence="5">
    <location>
        <begin position="671"/>
        <end position="689"/>
    </location>
</feature>
<feature type="compositionally biased region" description="Polar residues" evidence="5">
    <location>
        <begin position="732"/>
        <end position="741"/>
    </location>
</feature>
<dbReference type="SUPFAM" id="SSF51905">
    <property type="entry name" value="FAD/NAD(P)-binding domain"/>
    <property type="match status" value="2"/>
</dbReference>
<dbReference type="Gene3D" id="3.30.390.30">
    <property type="match status" value="1"/>
</dbReference>
<keyword evidence="8" id="KW-1185">Reference proteome</keyword>
<organism evidence="7 8">
    <name type="scientific">Kibdelosporangium philippinense</name>
    <dbReference type="NCBI Taxonomy" id="211113"/>
    <lineage>
        <taxon>Bacteria</taxon>
        <taxon>Bacillati</taxon>
        <taxon>Actinomycetota</taxon>
        <taxon>Actinomycetes</taxon>
        <taxon>Pseudonocardiales</taxon>
        <taxon>Pseudonocardiaceae</taxon>
        <taxon>Kibdelosporangium</taxon>
    </lineage>
</organism>
<proteinExistence type="predicted"/>
<dbReference type="InterPro" id="IPR036188">
    <property type="entry name" value="FAD/NAD-bd_sf"/>
</dbReference>
<feature type="compositionally biased region" description="Pro residues" evidence="5">
    <location>
        <begin position="465"/>
        <end position="476"/>
    </location>
</feature>